<evidence type="ECO:0000313" key="2">
    <source>
        <dbReference type="Proteomes" id="UP000318681"/>
    </source>
</evidence>
<dbReference type="Proteomes" id="UP000318681">
    <property type="component" value="Unassembled WGS sequence"/>
</dbReference>
<dbReference type="OrthoDB" id="9806524at2"/>
<organism evidence="1 2">
    <name type="scientific">Alterirhizorhabdus solaris</name>
    <dbReference type="NCBI Taxonomy" id="2529389"/>
    <lineage>
        <taxon>Bacteria</taxon>
        <taxon>Pseudomonadati</taxon>
        <taxon>Pseudomonadota</taxon>
        <taxon>Alphaproteobacteria</taxon>
        <taxon>Sphingomonadales</taxon>
        <taxon>Rhizorhabdaceae</taxon>
        <taxon>Alterirhizorhabdus</taxon>
    </lineage>
</organism>
<name>A0A558R7J0_9SPHN</name>
<sequence>MASAPEQGLPLFYNRLEPLSSVAHGDWKARKVEAAPFLATAHAVPLTVEEFALAQRHYPIVFSAGDNPVPLALMGLNEGVNVFVDETGKLTSDVYVPAYVRRYPFMLARLRPEADELSLCFDPGTEVIGKFEEGEPLFEDGQPAAATRDVLAFCEQFEQAGQRTAAFMKELADHKLLIDGEVSIQPEGADQPFVYRGFQMISEDKLRELRGDVARKLIQSGLLALVYGHLFSLSLIREIFGRQVQLGKVPGAQAFAPAGEPVAAS</sequence>
<keyword evidence="2" id="KW-1185">Reference proteome</keyword>
<evidence type="ECO:0000313" key="1">
    <source>
        <dbReference type="EMBL" id="TVV75288.1"/>
    </source>
</evidence>
<reference evidence="1 2" key="1">
    <citation type="submission" date="2019-07" db="EMBL/GenBank/DDBJ databases">
        <title>Sphingomonas solaris sp. nov., isolated from a solar panel from Boston, Massachusetts.</title>
        <authorList>
            <person name="Tanner K."/>
            <person name="Pascual J."/>
            <person name="Mancuso C."/>
            <person name="Pereto J."/>
            <person name="Khalil A."/>
            <person name="Vilanova C."/>
        </authorList>
    </citation>
    <scope>NUCLEOTIDE SEQUENCE [LARGE SCALE GENOMIC DNA]</scope>
    <source>
        <strain evidence="1 2">R4DWN</strain>
    </source>
</reference>
<dbReference type="RefSeq" id="WP_145149697.1">
    <property type="nucleotide sequence ID" value="NZ_VNIM01000022.1"/>
</dbReference>
<dbReference type="EMBL" id="VNIM01000022">
    <property type="protein sequence ID" value="TVV75288.1"/>
    <property type="molecule type" value="Genomic_DNA"/>
</dbReference>
<dbReference type="AlphaFoldDB" id="A0A558R7J0"/>
<comment type="caution">
    <text evidence="1">The sequence shown here is derived from an EMBL/GenBank/DDBJ whole genome shotgun (WGS) entry which is preliminary data.</text>
</comment>
<proteinExistence type="predicted"/>
<dbReference type="InterPro" id="IPR010836">
    <property type="entry name" value="SapC"/>
</dbReference>
<accession>A0A558R7J0</accession>
<protein>
    <submittedName>
        <fullName evidence="1">SapC family protein</fullName>
    </submittedName>
</protein>
<dbReference type="Pfam" id="PF07277">
    <property type="entry name" value="SapC"/>
    <property type="match status" value="1"/>
</dbReference>
<gene>
    <name evidence="1" type="ORF">FOY91_07520</name>
</gene>